<dbReference type="InterPro" id="IPR043136">
    <property type="entry name" value="B30.2/SPRY_sf"/>
</dbReference>
<evidence type="ECO:0000313" key="3">
    <source>
        <dbReference type="Proteomes" id="UP000296374"/>
    </source>
</evidence>
<evidence type="ECO:0000313" key="2">
    <source>
        <dbReference type="EMBL" id="QBX35021.2"/>
    </source>
</evidence>
<accession>A0A4P7HP44</accession>
<dbReference type="SUPFAM" id="SSF49899">
    <property type="entry name" value="Concanavalin A-like lectins/glucanases"/>
    <property type="match status" value="1"/>
</dbReference>
<gene>
    <name evidence="2" type="ORF">E4191_10105</name>
</gene>
<dbReference type="Gene3D" id="2.60.120.920">
    <property type="match status" value="1"/>
</dbReference>
<evidence type="ECO:0008006" key="4">
    <source>
        <dbReference type="Google" id="ProtNLM"/>
    </source>
</evidence>
<feature type="signal peptide" evidence="1">
    <location>
        <begin position="1"/>
        <end position="16"/>
    </location>
</feature>
<dbReference type="InterPro" id="IPR013320">
    <property type="entry name" value="ConA-like_dom_sf"/>
</dbReference>
<keyword evidence="1" id="KW-0732">Signal</keyword>
<protein>
    <recommendedName>
        <fullName evidence="4">B30.2/SPRY domain-containing protein</fullName>
    </recommendedName>
</protein>
<dbReference type="Proteomes" id="UP000296374">
    <property type="component" value="Chromosome"/>
</dbReference>
<reference evidence="3" key="1">
    <citation type="submission" date="2019-03" db="EMBL/GenBank/DDBJ databases">
        <authorList>
            <person name="Li J."/>
        </authorList>
    </citation>
    <scope>NUCLEOTIDE SEQUENCE [LARGE SCALE GENOMIC DNA]</scope>
    <source>
        <strain evidence="3">2251</strain>
    </source>
</reference>
<dbReference type="AlphaFoldDB" id="A0A4P7HP44"/>
<dbReference type="EMBL" id="CP038439">
    <property type="protein sequence ID" value="QBX35021.2"/>
    <property type="molecule type" value="Genomic_DNA"/>
</dbReference>
<sequence>MMPLLFSTLFSGGAGAAPPDPPKTPVSFVDGVALSNMAANGVQTLTLNTHQPGDMIVAVTANRELNAPPALLDGYTEAVSGVSLGTSASGWRGFRVQTKLATSASETISWTGAYGFLIALRGARNVGRVARTLWAAAFASNWAVPQLYDLDTSGVGFLLSGLLGGEGVISVTAPYHLLTPSSTARRFAGFLAENALERGVHARFGASGTWNATFWSVEFLPFPPAEVALPPGAWRLDPSRTQAGYAAWRGGMTVVNSVGGIDYQGFVPTEKSFSSGRRYWEVECAGEYGANANYNGYMGVASGEQVAQSGAGNAIQFGSIGWRGNGDIWSSDSSATGTRKLLSRPTFGKGAVLMIAFDPATRGLWIGKDGVWANHPDTDAPTYASSAGSVWYPFVQGRDPNEGGTLRSLATQFSFPVPASCSPLG</sequence>
<organism evidence="2 3">
    <name type="scientific">Paracoccus liaowanqingii</name>
    <dbReference type="NCBI Taxonomy" id="2560053"/>
    <lineage>
        <taxon>Bacteria</taxon>
        <taxon>Pseudomonadati</taxon>
        <taxon>Pseudomonadota</taxon>
        <taxon>Alphaproteobacteria</taxon>
        <taxon>Rhodobacterales</taxon>
        <taxon>Paracoccaceae</taxon>
        <taxon>Paracoccus</taxon>
    </lineage>
</organism>
<proteinExistence type="predicted"/>
<feature type="chain" id="PRO_5021303422" description="B30.2/SPRY domain-containing protein" evidence="1">
    <location>
        <begin position="17"/>
        <end position="425"/>
    </location>
</feature>
<evidence type="ECO:0000256" key="1">
    <source>
        <dbReference type="SAM" id="SignalP"/>
    </source>
</evidence>
<dbReference type="RefSeq" id="WP_139615472.1">
    <property type="nucleotide sequence ID" value="NZ_CP038439.1"/>
</dbReference>
<dbReference type="KEGG" id="plia:E4191_10105"/>
<name>A0A4P7HP44_9RHOB</name>